<name>F9D778_PREDD</name>
<evidence type="ECO:0000313" key="1">
    <source>
        <dbReference type="EMBL" id="AGB29757.1"/>
    </source>
</evidence>
<evidence type="ECO:0000313" key="4">
    <source>
        <dbReference type="Proteomes" id="UP000007820"/>
    </source>
</evidence>
<proteinExistence type="predicted"/>
<evidence type="ECO:0000313" key="2">
    <source>
        <dbReference type="EMBL" id="AGB29812.1"/>
    </source>
</evidence>
<sequence>MNIADMIRHLASGSGGTSLGITVGEVTAIDREARTVDVAPLDEGAPLLGMNLQANQGSSLGCVQIPRMGSYVIVGFTDNGSSGIVLLCDDVEEVRVTVSGIDNSLLVNDDGIILNGGNLGGLVKVEELTRRFNLIERDINRLKELMMSWSPIPQDGGASLKALASSWSAAPLIESTRNDYENERVRQ</sequence>
<evidence type="ECO:0000313" key="5">
    <source>
        <dbReference type="Proteomes" id="UP000010862"/>
    </source>
</evidence>
<dbReference type="KEGG" id="pdt:Prede_2512"/>
<dbReference type="Proteomes" id="UP000010862">
    <property type="component" value="Chromosome 2"/>
</dbReference>
<dbReference type="OrthoDB" id="1078712at2"/>
<dbReference type="EMBL" id="CP003369">
    <property type="protein sequence ID" value="AGB29812.1"/>
    <property type="molecule type" value="Genomic_DNA"/>
</dbReference>
<dbReference type="Proteomes" id="UP000007820">
    <property type="component" value="Unassembled WGS sequence"/>
</dbReference>
<organism evidence="3 4">
    <name type="scientific">Prevotella dentalis (strain ATCC 49559 / DSM 3688 / JCM 13448 / NCTC 12043 / ES 2772)</name>
    <name type="common">Mitsuokella dentalis</name>
    <dbReference type="NCBI Taxonomy" id="908937"/>
    <lineage>
        <taxon>Bacteria</taxon>
        <taxon>Pseudomonadati</taxon>
        <taxon>Bacteroidota</taxon>
        <taxon>Bacteroidia</taxon>
        <taxon>Bacteroidales</taxon>
        <taxon>Prevotellaceae</taxon>
        <taxon>Prevotella</taxon>
    </lineage>
</organism>
<dbReference type="eggNOG" id="ENOG5032R49">
    <property type="taxonomic scope" value="Bacteria"/>
</dbReference>
<dbReference type="STRING" id="908937.Prede_2512"/>
<dbReference type="EMBL" id="AFPW01000053">
    <property type="protein sequence ID" value="EGQ11444.1"/>
    <property type="molecule type" value="Genomic_DNA"/>
</dbReference>
<keyword evidence="5" id="KW-1185">Reference proteome</keyword>
<reference evidence="1" key="2">
    <citation type="submission" date="2012-02" db="EMBL/GenBank/DDBJ databases">
        <title>Complete sequence of chromosome 2 of Prevotella dentalis DSM 3688.</title>
        <authorList>
            <consortium name="US DOE Joint Genome Institute (JGI-PGF)"/>
            <person name="Lucas S."/>
            <person name="Copeland A."/>
            <person name="Lapidus A."/>
            <person name="Glavina del Rio T."/>
            <person name="Dalin E."/>
            <person name="Tice H."/>
            <person name="Bruce D."/>
            <person name="Goodwin L."/>
            <person name="Pitluck S."/>
            <person name="Peters L."/>
            <person name="Mikhailova N."/>
            <person name="Chertkov O."/>
            <person name="Kyrpides N."/>
            <person name="Mavromatis K."/>
            <person name="Ivanova N."/>
            <person name="Brettin T."/>
            <person name="Detter J.C."/>
            <person name="Han C."/>
            <person name="Larimer F."/>
            <person name="Land M."/>
            <person name="Hauser L."/>
            <person name="Markowitz V."/>
            <person name="Cheng J.-F."/>
            <person name="Hugenholtz P."/>
            <person name="Woyke T."/>
            <person name="Wu D."/>
            <person name="Gronow S."/>
            <person name="Wellnitz S."/>
            <person name="Brambilla E."/>
            <person name="Klenk H.-P."/>
            <person name="Eisen J.A."/>
        </authorList>
    </citation>
    <scope>NUCLEOTIDE SEQUENCE [LARGE SCALE GENOMIC DNA]</scope>
    <source>
        <strain evidence="1">DSM 3688</strain>
    </source>
</reference>
<dbReference type="KEGG" id="pdt:Prede_2577"/>
<evidence type="ECO:0000313" key="3">
    <source>
        <dbReference type="EMBL" id="EGQ11444.1"/>
    </source>
</evidence>
<dbReference type="EMBL" id="CP003369">
    <property type="protein sequence ID" value="AGB29757.1"/>
    <property type="molecule type" value="Genomic_DNA"/>
</dbReference>
<accession>F9D778</accession>
<protein>
    <submittedName>
        <fullName evidence="3">Uncharacterized protein</fullName>
    </submittedName>
</protein>
<gene>
    <name evidence="1" type="ordered locus">Prede_2512</name>
    <name evidence="2" type="ordered locus">Prede_2577</name>
    <name evidence="3" type="ORF">HMPREF9136_2706</name>
</gene>
<reference evidence="3 4" key="1">
    <citation type="submission" date="2011-04" db="EMBL/GenBank/DDBJ databases">
        <authorList>
            <person name="Muzny D."/>
            <person name="Qin X."/>
            <person name="Deng J."/>
            <person name="Jiang H."/>
            <person name="Liu Y."/>
            <person name="Qu J."/>
            <person name="Song X.-Z."/>
            <person name="Zhang L."/>
            <person name="Thornton R."/>
            <person name="Coyle M."/>
            <person name="Francisco L."/>
            <person name="Jackson L."/>
            <person name="Javaid M."/>
            <person name="Korchina V."/>
            <person name="Kovar C."/>
            <person name="Mata R."/>
            <person name="Mathew T."/>
            <person name="Ngo R."/>
            <person name="Nguyen L."/>
            <person name="Nguyen N."/>
            <person name="Okwuonu G."/>
            <person name="Ongeri F."/>
            <person name="Pham C."/>
            <person name="Simmons D."/>
            <person name="Wilczek-Boney K."/>
            <person name="Hale W."/>
            <person name="Jakkamsetti A."/>
            <person name="Pham P."/>
            <person name="Ruth R."/>
            <person name="San Lucas F."/>
            <person name="Warren J."/>
            <person name="Zhang J."/>
            <person name="Zhao Z."/>
            <person name="Zhou C."/>
            <person name="Zhu D."/>
            <person name="Lee S."/>
            <person name="Bess C."/>
            <person name="Blankenburg K."/>
            <person name="Forbes L."/>
            <person name="Fu Q."/>
            <person name="Gubbala S."/>
            <person name="Hirani K."/>
            <person name="Jayaseelan J.C."/>
            <person name="Lara F."/>
            <person name="Munidasa M."/>
            <person name="Palculict T."/>
            <person name="Patil S."/>
            <person name="Pu L.-L."/>
            <person name="Saada N."/>
            <person name="Tang L."/>
            <person name="Weissenberger G."/>
            <person name="Zhu Y."/>
            <person name="Hemphill L."/>
            <person name="Shang Y."/>
            <person name="Youmans B."/>
            <person name="Ayvaz T."/>
            <person name="Ross M."/>
            <person name="Santibanez J."/>
            <person name="Aqrawi P."/>
            <person name="Gross S."/>
            <person name="Joshi V."/>
            <person name="Fowler G."/>
            <person name="Nazareth L."/>
            <person name="Reid J."/>
            <person name="Worley K."/>
            <person name="Petrosino J."/>
            <person name="Highlander S."/>
            <person name="Gibbs R."/>
        </authorList>
    </citation>
    <scope>NUCLEOTIDE SEQUENCE [LARGE SCALE GENOMIC DNA]</scope>
    <source>
        <strain evidence="3 4">DSM 3688</strain>
    </source>
</reference>
<dbReference type="AlphaFoldDB" id="F9D778"/>
<dbReference type="HOGENOM" id="CLU_116155_0_0_10"/>
<dbReference type="PATRIC" id="fig|908937.9.peg.2655"/>